<proteinExistence type="predicted"/>
<dbReference type="GO" id="GO:0016787">
    <property type="term" value="F:hydrolase activity"/>
    <property type="evidence" value="ECO:0007669"/>
    <property type="project" value="UniProtKB-KW"/>
</dbReference>
<organism evidence="3">
    <name type="scientific">marine sediment metagenome</name>
    <dbReference type="NCBI Taxonomy" id="412755"/>
    <lineage>
        <taxon>unclassified sequences</taxon>
        <taxon>metagenomes</taxon>
        <taxon>ecological metagenomes</taxon>
    </lineage>
</organism>
<dbReference type="AlphaFoldDB" id="A0A0F9XV69"/>
<dbReference type="PANTHER" id="PTHR43736:SF1">
    <property type="entry name" value="DIHYDRONEOPTERIN TRIPHOSPHATE DIPHOSPHATASE"/>
    <property type="match status" value="1"/>
</dbReference>
<dbReference type="PROSITE" id="PS51462">
    <property type="entry name" value="NUDIX"/>
    <property type="match status" value="1"/>
</dbReference>
<dbReference type="Pfam" id="PF00293">
    <property type="entry name" value="NUDIX"/>
    <property type="match status" value="1"/>
</dbReference>
<dbReference type="Gene3D" id="3.90.79.10">
    <property type="entry name" value="Nucleoside Triphosphate Pyrophosphohydrolase"/>
    <property type="match status" value="1"/>
</dbReference>
<gene>
    <name evidence="3" type="ORF">LCGC14_0168410</name>
</gene>
<dbReference type="InterPro" id="IPR000086">
    <property type="entry name" value="NUDIX_hydrolase_dom"/>
</dbReference>
<keyword evidence="1" id="KW-0378">Hydrolase</keyword>
<evidence type="ECO:0000259" key="2">
    <source>
        <dbReference type="PROSITE" id="PS51462"/>
    </source>
</evidence>
<dbReference type="SUPFAM" id="SSF55811">
    <property type="entry name" value="Nudix"/>
    <property type="match status" value="1"/>
</dbReference>
<evidence type="ECO:0000313" key="3">
    <source>
        <dbReference type="EMBL" id="KKN96248.1"/>
    </source>
</evidence>
<dbReference type="InterPro" id="IPR015797">
    <property type="entry name" value="NUDIX_hydrolase-like_dom_sf"/>
</dbReference>
<feature type="domain" description="Nudix hydrolase" evidence="2">
    <location>
        <begin position="5"/>
        <end position="132"/>
    </location>
</feature>
<name>A0A0F9XV69_9ZZZZ</name>
<comment type="caution">
    <text evidence="3">The sequence shown here is derived from an EMBL/GenBank/DDBJ whole genome shotgun (WGS) entry which is preliminary data.</text>
</comment>
<reference evidence="3" key="1">
    <citation type="journal article" date="2015" name="Nature">
        <title>Complex archaea that bridge the gap between prokaryotes and eukaryotes.</title>
        <authorList>
            <person name="Spang A."/>
            <person name="Saw J.H."/>
            <person name="Jorgensen S.L."/>
            <person name="Zaremba-Niedzwiedzka K."/>
            <person name="Martijn J."/>
            <person name="Lind A.E."/>
            <person name="van Eijk R."/>
            <person name="Schleper C."/>
            <person name="Guy L."/>
            <person name="Ettema T.J."/>
        </authorList>
    </citation>
    <scope>NUCLEOTIDE SEQUENCE</scope>
</reference>
<dbReference type="EMBL" id="LAZR01000065">
    <property type="protein sequence ID" value="KKN96248.1"/>
    <property type="molecule type" value="Genomic_DNA"/>
</dbReference>
<accession>A0A0F9XV69</accession>
<dbReference type="InterPro" id="IPR020084">
    <property type="entry name" value="NUDIX_hydrolase_CS"/>
</dbReference>
<dbReference type="PANTHER" id="PTHR43736">
    <property type="entry name" value="ADP-RIBOSE PYROPHOSPHATASE"/>
    <property type="match status" value="1"/>
</dbReference>
<evidence type="ECO:0000256" key="1">
    <source>
        <dbReference type="ARBA" id="ARBA00022801"/>
    </source>
</evidence>
<dbReference type="PROSITE" id="PS00893">
    <property type="entry name" value="NUDIX_BOX"/>
    <property type="match status" value="1"/>
</dbReference>
<sequence length="142" mass="15005">MDNPPARPLVGVSVCLMSRDRVLLVERGQPPFAGRLSLPGGKVLWGERLDTAARRELAEETGVIAGPLTFLRLHEAIDDAFHAVIAVFCGRVPEDAAMQAADDAAALYLMSLADVAAADADGRTTPGLWQAVSAAAEQLVKD</sequence>
<protein>
    <recommendedName>
        <fullName evidence="2">Nudix hydrolase domain-containing protein</fullName>
    </recommendedName>
</protein>